<sequence length="51" mass="6174">MILSRLVIFLHILYNKQMIFYCFSYFTLFSCMAQLFFTASHVERGPTRWTT</sequence>
<reference evidence="2" key="1">
    <citation type="submission" date="2007-11" db="EMBL/GenBank/DDBJ databases">
        <authorList>
            <person name="Fulton L."/>
            <person name="Clifton S."/>
            <person name="Fulton B."/>
            <person name="Xu J."/>
            <person name="Minx P."/>
            <person name="Pepin K.H."/>
            <person name="Johnson M."/>
            <person name="Thiruvilangam P."/>
            <person name="Bhonagiri V."/>
            <person name="Nash W.E."/>
            <person name="Mardis E.R."/>
            <person name="Wilson R.K."/>
        </authorList>
    </citation>
    <scope>NUCLEOTIDE SEQUENCE [LARGE SCALE GENOMIC DNA]</scope>
    <source>
        <strain evidence="2">DSM 17241</strain>
    </source>
</reference>
<keyword evidence="3" id="KW-1185">Reference proteome</keyword>
<proteinExistence type="predicted"/>
<name>B0P6W1_9FIRM</name>
<keyword evidence="1" id="KW-0472">Membrane</keyword>
<protein>
    <submittedName>
        <fullName evidence="2">Uncharacterized protein</fullName>
    </submittedName>
</protein>
<evidence type="ECO:0000313" key="2">
    <source>
        <dbReference type="EMBL" id="EDS12935.1"/>
    </source>
</evidence>
<keyword evidence="1" id="KW-0812">Transmembrane</keyword>
<keyword evidence="1" id="KW-1133">Transmembrane helix</keyword>
<dbReference type="HOGENOM" id="CLU_3094910_0_0_9"/>
<comment type="caution">
    <text evidence="2">The sequence shown here is derived from an EMBL/GenBank/DDBJ whole genome shotgun (WGS) entry which is preliminary data.</text>
</comment>
<dbReference type="Proteomes" id="UP000003803">
    <property type="component" value="Unassembled WGS sequence"/>
</dbReference>
<evidence type="ECO:0000313" key="3">
    <source>
        <dbReference type="Proteomes" id="UP000003803"/>
    </source>
</evidence>
<gene>
    <name evidence="2" type="ORF">ANACOL_00488</name>
</gene>
<feature type="transmembrane region" description="Helical" evidence="1">
    <location>
        <begin position="18"/>
        <end position="39"/>
    </location>
</feature>
<accession>B0P6W1</accession>
<evidence type="ECO:0000256" key="1">
    <source>
        <dbReference type="SAM" id="Phobius"/>
    </source>
</evidence>
<dbReference type="AlphaFoldDB" id="B0P6W1"/>
<dbReference type="PROSITE" id="PS51257">
    <property type="entry name" value="PROKAR_LIPOPROTEIN"/>
    <property type="match status" value="1"/>
</dbReference>
<organism evidence="2 3">
    <name type="scientific">Anaerotruncus colihominis DSM 17241</name>
    <dbReference type="NCBI Taxonomy" id="445972"/>
    <lineage>
        <taxon>Bacteria</taxon>
        <taxon>Bacillati</taxon>
        <taxon>Bacillota</taxon>
        <taxon>Clostridia</taxon>
        <taxon>Eubacteriales</taxon>
        <taxon>Oscillospiraceae</taxon>
        <taxon>Anaerotruncus</taxon>
    </lineage>
</organism>
<dbReference type="EMBL" id="ABGD02000005">
    <property type="protein sequence ID" value="EDS12935.1"/>
    <property type="molecule type" value="Genomic_DNA"/>
</dbReference>
<reference evidence="2" key="2">
    <citation type="submission" date="2013-09" db="EMBL/GenBank/DDBJ databases">
        <title>Draft genome sequence of Anaerotruncus colihominis(DSM 17241).</title>
        <authorList>
            <person name="Sudarsanam P."/>
            <person name="Ley R."/>
            <person name="Guruge J."/>
            <person name="Turnbaugh P.J."/>
            <person name="Mahowald M."/>
            <person name="Liep D."/>
            <person name="Gordon J."/>
        </authorList>
    </citation>
    <scope>NUCLEOTIDE SEQUENCE</scope>
    <source>
        <strain evidence="2">DSM 17241</strain>
    </source>
</reference>